<accession>A0A0W8FY59</accession>
<reference evidence="4" key="1">
    <citation type="journal article" date="2015" name="Proc. Natl. Acad. Sci. U.S.A.">
        <title>Networks of energetic and metabolic interactions define dynamics in microbial communities.</title>
        <authorList>
            <person name="Embree M."/>
            <person name="Liu J.K."/>
            <person name="Al-Bassam M.M."/>
            <person name="Zengler K."/>
        </authorList>
    </citation>
    <scope>NUCLEOTIDE SEQUENCE</scope>
</reference>
<evidence type="ECO:0000256" key="2">
    <source>
        <dbReference type="ARBA" id="ARBA00022679"/>
    </source>
</evidence>
<evidence type="ECO:0000256" key="1">
    <source>
        <dbReference type="ARBA" id="ARBA00022603"/>
    </source>
</evidence>
<comment type="caution">
    <text evidence="4">The sequence shown here is derived from an EMBL/GenBank/DDBJ whole genome shotgun (WGS) entry which is preliminary data.</text>
</comment>
<proteinExistence type="inferred from homology"/>
<dbReference type="GO" id="GO:0042181">
    <property type="term" value="P:ketone biosynthetic process"/>
    <property type="evidence" value="ECO:0007669"/>
    <property type="project" value="UniProtKB-ARBA"/>
</dbReference>
<dbReference type="NCBIfam" id="NF001244">
    <property type="entry name" value="PRK00216.1-5"/>
    <property type="match status" value="1"/>
</dbReference>
<evidence type="ECO:0000313" key="4">
    <source>
        <dbReference type="EMBL" id="KUG25863.1"/>
    </source>
</evidence>
<dbReference type="NCBIfam" id="TIGR01934">
    <property type="entry name" value="MenG_MenH_UbiE"/>
    <property type="match status" value="1"/>
</dbReference>
<dbReference type="EC" id="2.1.1.163" evidence="4"/>
<name>A0A0W8FY59_9ZZZZ</name>
<gene>
    <name evidence="4" type="ORF">ASZ90_004308</name>
</gene>
<protein>
    <submittedName>
        <fullName evidence="4">Ubiquinone/menaquinone biosynthesis methyltransferase ubie</fullName>
        <ecNumber evidence="4">2.1.1.163</ecNumber>
    </submittedName>
</protein>
<dbReference type="PANTHER" id="PTHR43591">
    <property type="entry name" value="METHYLTRANSFERASE"/>
    <property type="match status" value="1"/>
</dbReference>
<keyword evidence="3" id="KW-0949">S-adenosyl-L-methionine</keyword>
<dbReference type="Gene3D" id="3.40.50.150">
    <property type="entry name" value="Vaccinia Virus protein VP39"/>
    <property type="match status" value="1"/>
</dbReference>
<dbReference type="PANTHER" id="PTHR43591:SF24">
    <property type="entry name" value="2-METHOXY-6-POLYPRENYL-1,4-BENZOQUINOL METHYLASE, MITOCHONDRIAL"/>
    <property type="match status" value="1"/>
</dbReference>
<keyword evidence="4" id="KW-0830">Ubiquinone</keyword>
<keyword evidence="2 4" id="KW-0808">Transferase</keyword>
<dbReference type="PROSITE" id="PS01183">
    <property type="entry name" value="UBIE_1"/>
    <property type="match status" value="1"/>
</dbReference>
<dbReference type="GO" id="GO:0043770">
    <property type="term" value="F:demethylmenaquinone methyltransferase activity"/>
    <property type="evidence" value="ECO:0007669"/>
    <property type="project" value="UniProtKB-EC"/>
</dbReference>
<dbReference type="InterPro" id="IPR023576">
    <property type="entry name" value="UbiE/COQ5_MeTrFase_CS"/>
</dbReference>
<dbReference type="GO" id="GO:0032259">
    <property type="term" value="P:methylation"/>
    <property type="evidence" value="ECO:0007669"/>
    <property type="project" value="UniProtKB-KW"/>
</dbReference>
<dbReference type="PROSITE" id="PS51608">
    <property type="entry name" value="SAM_MT_UBIE"/>
    <property type="match status" value="1"/>
</dbReference>
<sequence>MDKKNRVKRIFDDISRRYDFLNHFLSAGIDFYWRKKSLKLTGISKDAKLLDVACGTGDFAIAAKKRGVDQIIGADLSINMLKLFNKKRDWSKGKIVQSVAEEIPFKDNSFTNITVAFGVRNFYDILEGFKSFFRVLELRGKVTILEFRLPSNSLIRKFYSFYFNTVLPKIGKVISKDKEAYTYLPESVNEFDEKINIHELLTRAGFSNIENHSLTFGIVQVVIAEKL</sequence>
<dbReference type="AlphaFoldDB" id="A0A0W8FY59"/>
<dbReference type="CDD" id="cd02440">
    <property type="entry name" value="AdoMet_MTases"/>
    <property type="match status" value="1"/>
</dbReference>
<dbReference type="InterPro" id="IPR029063">
    <property type="entry name" value="SAM-dependent_MTases_sf"/>
</dbReference>
<evidence type="ECO:0000256" key="3">
    <source>
        <dbReference type="ARBA" id="ARBA00022691"/>
    </source>
</evidence>
<dbReference type="EMBL" id="LNQE01000587">
    <property type="protein sequence ID" value="KUG25863.1"/>
    <property type="molecule type" value="Genomic_DNA"/>
</dbReference>
<keyword evidence="1 4" id="KW-0489">Methyltransferase</keyword>
<dbReference type="SUPFAM" id="SSF53335">
    <property type="entry name" value="S-adenosyl-L-methionine-dependent methyltransferases"/>
    <property type="match status" value="1"/>
</dbReference>
<organism evidence="4">
    <name type="scientific">hydrocarbon metagenome</name>
    <dbReference type="NCBI Taxonomy" id="938273"/>
    <lineage>
        <taxon>unclassified sequences</taxon>
        <taxon>metagenomes</taxon>
        <taxon>ecological metagenomes</taxon>
    </lineage>
</organism>
<dbReference type="HAMAP" id="MF_01813">
    <property type="entry name" value="MenG_UbiE_methyltr"/>
    <property type="match status" value="1"/>
</dbReference>
<dbReference type="InterPro" id="IPR004033">
    <property type="entry name" value="UbiE/COQ5_MeTrFase"/>
</dbReference>
<dbReference type="Pfam" id="PF01209">
    <property type="entry name" value="Ubie_methyltran"/>
    <property type="match status" value="1"/>
</dbReference>